<protein>
    <submittedName>
        <fullName evidence="1">Uncharacterized protein</fullName>
    </submittedName>
</protein>
<proteinExistence type="predicted"/>
<dbReference type="Proteomes" id="UP001326199">
    <property type="component" value="Unassembled WGS sequence"/>
</dbReference>
<name>A0ABR0HY72_9PEZI</name>
<dbReference type="GeneID" id="87925093"/>
<evidence type="ECO:0000313" key="1">
    <source>
        <dbReference type="EMBL" id="KAK4672852.1"/>
    </source>
</evidence>
<dbReference type="EMBL" id="JAFFHB010000001">
    <property type="protein sequence ID" value="KAK4672852.1"/>
    <property type="molecule type" value="Genomic_DNA"/>
</dbReference>
<comment type="caution">
    <text evidence="1">The sequence shown here is derived from an EMBL/GenBank/DDBJ whole genome shotgun (WGS) entry which is preliminary data.</text>
</comment>
<accession>A0ABR0HY72</accession>
<dbReference type="RefSeq" id="XP_062770174.1">
    <property type="nucleotide sequence ID" value="XM_062905166.1"/>
</dbReference>
<gene>
    <name evidence="1" type="ORF">QC763_0008080</name>
</gene>
<sequence length="67" mass="7635">MVRRVNATCGGDGGEIAWGSLNLGGVKWQKEVPHIDLCQDRRRWQGWVHLDLDHFEVNGWRSIGFCA</sequence>
<evidence type="ECO:0000313" key="2">
    <source>
        <dbReference type="Proteomes" id="UP001326199"/>
    </source>
</evidence>
<organism evidence="1 2">
    <name type="scientific">Podospora pseudopauciseta</name>
    <dbReference type="NCBI Taxonomy" id="2093780"/>
    <lineage>
        <taxon>Eukaryota</taxon>
        <taxon>Fungi</taxon>
        <taxon>Dikarya</taxon>
        <taxon>Ascomycota</taxon>
        <taxon>Pezizomycotina</taxon>
        <taxon>Sordariomycetes</taxon>
        <taxon>Sordariomycetidae</taxon>
        <taxon>Sordariales</taxon>
        <taxon>Podosporaceae</taxon>
        <taxon>Podospora</taxon>
    </lineage>
</organism>
<keyword evidence="2" id="KW-1185">Reference proteome</keyword>
<reference evidence="1 2" key="1">
    <citation type="journal article" date="2023" name="bioRxiv">
        <title>High-quality genome assemblies of four members of thePodospora anserinaspecies complex.</title>
        <authorList>
            <person name="Ament-Velasquez S.L."/>
            <person name="Vogan A.A."/>
            <person name="Wallerman O."/>
            <person name="Hartmann F."/>
            <person name="Gautier V."/>
            <person name="Silar P."/>
            <person name="Giraud T."/>
            <person name="Johannesson H."/>
        </authorList>
    </citation>
    <scope>NUCLEOTIDE SEQUENCE [LARGE SCALE GENOMIC DNA]</scope>
    <source>
        <strain evidence="1 2">CBS 411.78</strain>
    </source>
</reference>